<dbReference type="SUPFAM" id="SSF52518">
    <property type="entry name" value="Thiamin diphosphate-binding fold (THDP-binding)"/>
    <property type="match status" value="2"/>
</dbReference>
<dbReference type="GO" id="GO:0031956">
    <property type="term" value="F:medium-chain fatty acid-CoA ligase activity"/>
    <property type="evidence" value="ECO:0007669"/>
    <property type="project" value="TreeGrafter"/>
</dbReference>
<protein>
    <submittedName>
        <fullName evidence="7">Acyl-CoA synthetase, putative</fullName>
    </submittedName>
</protein>
<sequence>MSEETLKKIFQLKEINDRFIIDLNINKKQFSYNELYLEIEKLLNFFEKIGIGYGEEVSIILFNSIEFVLTFLSLNFNNNICLPLNTNLKKEEYKKFIVNNCKYIIIHDYEENDENYYNIKKKHSYFKNVCEYIKEIAEEYHIGLIKIKKNKDNPYFTYSYISNEEKRKNSNEYSKKGNLEKMNYEKKDICLHLHTSGTTSKVKIVQLTNNNIKTTINNILNSYNINKDDNTIVIMPLYHVHGLIGVLLPILFSKGNILFQKGHSFSASEFWLNIIEYNITYFSAIPTMLKILLIRYNNDYITKYSNNGNKVKHNLRFIRTSSSYLEEKVEKEIEEKFETTVLQAYGMTEACHQVSSNIFLNHLGKKEIHKKYKSVGIANVGVIIYNEEKKRICNYNELGEICISGKNIMHSYKEQGDNENIFIYVNTLQEKKDYMINNKFLEISKSVSFFKTGDIGYIDEENFLFICGRIKDIINRGGEKILPNDIDDVLKNNHLVSDCLTFSSQDNIYGEIINTAVILNENNIIYDNCDISSDIGNRQYISLNGYIKSGRIKSSDNEKDNLDNEYDMNVSVNLNLNYYKYGEILKNYMKNYLADFKIPQNIYFVNNFQKTSTGKVSRKNVSESIEKLKNIEINIFDIISLIFKKYEIEYIYGLYGLPINKIIYSFIKNNIYFISFRNEINASLSCNYVNFFDLNKGKKKIGILLTCSGPAFINTLSGLYNAKINNFPMILICFENFIDEKLCLFEKYYNFQYFPQLNFLKKAKEICNECYNVDSLESFVTQFYNCISTSIKRKSPVYLNIDYKLIGKRILVDKAIEILKLNDSYTLTYFDYKSNILLSNEKNILFKKLVDSFCRIYNSNKKGVIFLGINCNHGTKYILKISELLKLPIYANTIAKSFIKENYIYNVNQCKSYLFENIDFCFAIGSVFNFYFNFGNFQHCKKENMLCIDINNDEYEENKILISHYFFSDLYFVLKKLYFTIKNVVTVDTNLREKWIINLNEAKKKNIKKISLSAVQYLNNEKFTMEQALLIIRHILINYFFFINDISPIYKKYFINYLKYVDSKKVEDFVNSIDGEMEENKVFDNKSKDNNINSSEIDDEIPENDCDLSDSSLDEENYEKKKKNSKFLNKDIKNRLIITNEGSITLILGILYLPKFGPFNYVIPQINGMMGISMNASISSSLNDPNNITFSILGDSSFGFTSNEIETICRLKLKIVLIIFNNNGIYGNREYQAKKTNIHDVDFYLQNPSSLYFFSKYENYITSHGGYGCYVDNKKEFIKQMKHITSKDFNNFPVLLNVITEDTGFVNFQIDKYIQ</sequence>
<evidence type="ECO:0000259" key="4">
    <source>
        <dbReference type="Pfam" id="PF00501"/>
    </source>
</evidence>
<dbReference type="KEGG" id="prel:PRELSG_1128900"/>
<dbReference type="PANTHER" id="PTHR43201:SF5">
    <property type="entry name" value="MEDIUM-CHAIN ACYL-COA LIGASE ACSF2, MITOCHONDRIAL"/>
    <property type="match status" value="1"/>
</dbReference>
<keyword evidence="3" id="KW-0786">Thiamine pyrophosphate</keyword>
<gene>
    <name evidence="7" type="primary">ACS12</name>
    <name evidence="7" type="ORF">PRELSG_1128900</name>
</gene>
<dbReference type="VEuPathDB" id="PlasmoDB:PRELSG_1128900"/>
<dbReference type="Pfam" id="PF02775">
    <property type="entry name" value="TPP_enzyme_C"/>
    <property type="match status" value="1"/>
</dbReference>
<dbReference type="OrthoDB" id="16262at2759"/>
<dbReference type="SUPFAM" id="SSF56801">
    <property type="entry name" value="Acetyl-CoA synthetase-like"/>
    <property type="match status" value="1"/>
</dbReference>
<dbReference type="PANTHER" id="PTHR43201">
    <property type="entry name" value="ACYL-COA SYNTHETASE"/>
    <property type="match status" value="1"/>
</dbReference>
<organism evidence="7 8">
    <name type="scientific">Plasmodium relictum</name>
    <dbReference type="NCBI Taxonomy" id="85471"/>
    <lineage>
        <taxon>Eukaryota</taxon>
        <taxon>Sar</taxon>
        <taxon>Alveolata</taxon>
        <taxon>Apicomplexa</taxon>
        <taxon>Aconoidasida</taxon>
        <taxon>Haemosporida</taxon>
        <taxon>Plasmodiidae</taxon>
        <taxon>Plasmodium</taxon>
        <taxon>Plasmodium (Haemamoeba)</taxon>
    </lineage>
</organism>
<dbReference type="PROSITE" id="PS00187">
    <property type="entry name" value="TPP_ENZYMES"/>
    <property type="match status" value="1"/>
</dbReference>
<dbReference type="RefSeq" id="XP_028533942.1">
    <property type="nucleotide sequence ID" value="XM_028677566.1"/>
</dbReference>
<name>A0A1J1H8F1_PLARL</name>
<dbReference type="GO" id="GO:0000287">
    <property type="term" value="F:magnesium ion binding"/>
    <property type="evidence" value="ECO:0007669"/>
    <property type="project" value="InterPro"/>
</dbReference>
<dbReference type="Gene3D" id="3.40.50.12780">
    <property type="entry name" value="N-terminal domain of ligase-like"/>
    <property type="match status" value="1"/>
</dbReference>
<reference evidence="7 8" key="1">
    <citation type="submission" date="2015-04" db="EMBL/GenBank/DDBJ databases">
        <authorList>
            <consortium name="Pathogen Informatics"/>
        </authorList>
    </citation>
    <scope>NUCLEOTIDE SEQUENCE [LARGE SCALE GENOMIC DNA]</scope>
    <source>
        <strain evidence="7 8">SGS1</strain>
    </source>
</reference>
<dbReference type="Gene3D" id="3.40.50.970">
    <property type="match status" value="2"/>
</dbReference>
<feature type="domain" description="Thiamine pyrophosphate enzyme N-terminal TPP-binding" evidence="6">
    <location>
        <begin position="635"/>
        <end position="739"/>
    </location>
</feature>
<evidence type="ECO:0000256" key="3">
    <source>
        <dbReference type="ARBA" id="ARBA00023052"/>
    </source>
</evidence>
<evidence type="ECO:0000256" key="2">
    <source>
        <dbReference type="ARBA" id="ARBA00022598"/>
    </source>
</evidence>
<dbReference type="InterPro" id="IPR045851">
    <property type="entry name" value="AMP-bd_C_sf"/>
</dbReference>
<dbReference type="InterPro" id="IPR000399">
    <property type="entry name" value="TPP-bd_CS"/>
</dbReference>
<dbReference type="GO" id="GO:0006631">
    <property type="term" value="P:fatty acid metabolic process"/>
    <property type="evidence" value="ECO:0007669"/>
    <property type="project" value="TreeGrafter"/>
</dbReference>
<dbReference type="InterPro" id="IPR011766">
    <property type="entry name" value="TPP_enzyme_TPP-bd"/>
</dbReference>
<evidence type="ECO:0000313" key="8">
    <source>
        <dbReference type="Proteomes" id="UP000220158"/>
    </source>
</evidence>
<dbReference type="InterPro" id="IPR029061">
    <property type="entry name" value="THDP-binding"/>
</dbReference>
<dbReference type="InterPro" id="IPR042099">
    <property type="entry name" value="ANL_N_sf"/>
</dbReference>
<comment type="similarity">
    <text evidence="1">Belongs to the ATP-dependent AMP-binding enzyme family.</text>
</comment>
<keyword evidence="2" id="KW-0436">Ligase</keyword>
<dbReference type="InterPro" id="IPR012001">
    <property type="entry name" value="Thiamin_PyroP_enz_TPP-bd_dom"/>
</dbReference>
<dbReference type="Pfam" id="PF00501">
    <property type="entry name" value="AMP-binding"/>
    <property type="match status" value="1"/>
</dbReference>
<evidence type="ECO:0000259" key="5">
    <source>
        <dbReference type="Pfam" id="PF02775"/>
    </source>
</evidence>
<feature type="domain" description="AMP-dependent synthetase/ligase" evidence="4">
    <location>
        <begin position="26"/>
        <end position="412"/>
    </location>
</feature>
<dbReference type="GeneID" id="39737068"/>
<dbReference type="EMBL" id="LN835306">
    <property type="protein sequence ID" value="CRH00941.1"/>
    <property type="molecule type" value="Genomic_DNA"/>
</dbReference>
<dbReference type="Gene3D" id="3.30.300.30">
    <property type="match status" value="1"/>
</dbReference>
<dbReference type="InterPro" id="IPR029035">
    <property type="entry name" value="DHS-like_NAD/FAD-binding_dom"/>
</dbReference>
<evidence type="ECO:0000259" key="6">
    <source>
        <dbReference type="Pfam" id="PF02776"/>
    </source>
</evidence>
<evidence type="ECO:0000313" key="7">
    <source>
        <dbReference type="EMBL" id="CRH00941.1"/>
    </source>
</evidence>
<dbReference type="Proteomes" id="UP000220158">
    <property type="component" value="Chromosome 11"/>
</dbReference>
<keyword evidence="8" id="KW-1185">Reference proteome</keyword>
<dbReference type="Pfam" id="PF02776">
    <property type="entry name" value="TPP_enzyme_N"/>
    <property type="match status" value="1"/>
</dbReference>
<dbReference type="SUPFAM" id="SSF52467">
    <property type="entry name" value="DHS-like NAD/FAD-binding domain"/>
    <property type="match status" value="1"/>
</dbReference>
<accession>A0A1J1H8F1</accession>
<dbReference type="CDD" id="cd07035">
    <property type="entry name" value="TPP_PYR_POX_like"/>
    <property type="match status" value="1"/>
</dbReference>
<dbReference type="GO" id="GO:0030976">
    <property type="term" value="F:thiamine pyrophosphate binding"/>
    <property type="evidence" value="ECO:0007669"/>
    <property type="project" value="InterPro"/>
</dbReference>
<dbReference type="OMA" id="MPLYHVH"/>
<proteinExistence type="inferred from homology"/>
<dbReference type="Gene3D" id="3.40.50.1220">
    <property type="entry name" value="TPP-binding domain"/>
    <property type="match status" value="1"/>
</dbReference>
<feature type="domain" description="Thiamine pyrophosphate enzyme TPP-binding" evidence="5">
    <location>
        <begin position="1153"/>
        <end position="1285"/>
    </location>
</feature>
<evidence type="ECO:0000256" key="1">
    <source>
        <dbReference type="ARBA" id="ARBA00006432"/>
    </source>
</evidence>
<dbReference type="InterPro" id="IPR000873">
    <property type="entry name" value="AMP-dep_synth/lig_dom"/>
</dbReference>